<accession>A0A8G2DY65</accession>
<organism evidence="4 5">
    <name type="scientific">Sphingobium cupriresistens</name>
    <dbReference type="NCBI Taxonomy" id="1132417"/>
    <lineage>
        <taxon>Bacteria</taxon>
        <taxon>Pseudomonadati</taxon>
        <taxon>Pseudomonadota</taxon>
        <taxon>Alphaproteobacteria</taxon>
        <taxon>Sphingomonadales</taxon>
        <taxon>Sphingomonadaceae</taxon>
        <taxon>Sphingobium</taxon>
    </lineage>
</organism>
<evidence type="ECO:0000313" key="5">
    <source>
        <dbReference type="Proteomes" id="UP000291572"/>
    </source>
</evidence>
<gene>
    <name evidence="4" type="ORF">EWH12_17830</name>
</gene>
<sequence>MSDDMRLGGMHGDLSIDVKGWALGLEDAREGLADFAKEVASSFKELETKIRNIGLGLTAAISVPFAGMAIVSKRGAGAFEKSMNNVNAALRGISSEQLTALSDAARQLGPQVGRSAKEAADGIETLALAGMGARDILGGGLAQTLRLAAANAAGLSESAAVVTDVMAQFGKGTGDLEGVVNNITGALDASKLGFNDFKDAIAQGGGVAGAAGVSFEDFNTALAGTAALFGSGSDAGTSFKTFITTLTPKSKEAGAVMAKLGLDFFDAGGKMKDVADIAEMLRAKLGKLSDRSRTDALTTMFGTDGMRTAIGLMRLGGQAFDDLQKTIGQTDAGEKLAIQMQGLEASTDRLSNAFDGLKIALGATGILAVFTAVTNAMTGLVDGLANLPPALLSVGVAVWGFAAAIGPLSLAVLTLAKFALPLAFGQLGLFGKGLAILINPIGVLISWLGRLALSMAGLGAAFGTAGAILLRLAGPIGIAVTALTLFYMWSNRTVAANNAAKMAATRSDALVIQSRLLRAREDRLRMEWMQPDFDTGAPGAAKVATAIVSGTSIPFKDMTPGYQPKEGQFLSLVHASRRYLHIFASDGTVGGDGILNANIWPMIRTNLASNDAVEIAPPMIEGLVSPGEELSWQISVDRLASFSFTLSEGA</sequence>
<dbReference type="PANTHER" id="PTHR37813">
    <property type="entry name" value="FELS-2 PROPHAGE PROTEIN"/>
    <property type="match status" value="1"/>
</dbReference>
<feature type="transmembrane region" description="Helical" evidence="2">
    <location>
        <begin position="53"/>
        <end position="71"/>
    </location>
</feature>
<comment type="caution">
    <text evidence="4">The sequence shown here is derived from an EMBL/GenBank/DDBJ whole genome shotgun (WGS) entry which is preliminary data.</text>
</comment>
<protein>
    <submittedName>
        <fullName evidence="4">Phage tail tape measure protein</fullName>
    </submittedName>
</protein>
<dbReference type="OrthoDB" id="7173828at2"/>
<dbReference type="EMBL" id="SEOO01000038">
    <property type="protein sequence ID" value="RYM07995.1"/>
    <property type="molecule type" value="Genomic_DNA"/>
</dbReference>
<feature type="domain" description="Phage tail tape measure protein" evidence="3">
    <location>
        <begin position="102"/>
        <end position="302"/>
    </location>
</feature>
<feature type="transmembrane region" description="Helical" evidence="2">
    <location>
        <begin position="427"/>
        <end position="448"/>
    </location>
</feature>
<evidence type="ECO:0000313" key="4">
    <source>
        <dbReference type="EMBL" id="RYM07995.1"/>
    </source>
</evidence>
<feature type="transmembrane region" description="Helical" evidence="2">
    <location>
        <begin position="468"/>
        <end position="489"/>
    </location>
</feature>
<dbReference type="RefSeq" id="WP_129927390.1">
    <property type="nucleotide sequence ID" value="NZ_SEOO01000038.1"/>
</dbReference>
<evidence type="ECO:0000256" key="1">
    <source>
        <dbReference type="ARBA" id="ARBA00022612"/>
    </source>
</evidence>
<dbReference type="InterPro" id="IPR010090">
    <property type="entry name" value="Phage_tape_meas"/>
</dbReference>
<dbReference type="NCBIfam" id="TIGR01760">
    <property type="entry name" value="tape_meas_TP901"/>
    <property type="match status" value="1"/>
</dbReference>
<keyword evidence="1" id="KW-1188">Viral release from host cell</keyword>
<dbReference type="AlphaFoldDB" id="A0A8G2DY65"/>
<dbReference type="Pfam" id="PF10145">
    <property type="entry name" value="PhageMin_Tail"/>
    <property type="match status" value="1"/>
</dbReference>
<keyword evidence="2" id="KW-1133">Transmembrane helix</keyword>
<evidence type="ECO:0000259" key="3">
    <source>
        <dbReference type="Pfam" id="PF10145"/>
    </source>
</evidence>
<name>A0A8G2DY65_9SPHN</name>
<dbReference type="PANTHER" id="PTHR37813:SF1">
    <property type="entry name" value="FELS-2 PROPHAGE PROTEIN"/>
    <property type="match status" value="1"/>
</dbReference>
<keyword evidence="2" id="KW-0472">Membrane</keyword>
<reference evidence="4 5" key="1">
    <citation type="submission" date="2019-02" db="EMBL/GenBank/DDBJ databases">
        <authorList>
            <person name="Feng G."/>
        </authorList>
    </citation>
    <scope>NUCLEOTIDE SEQUENCE [LARGE SCALE GENOMIC DNA]</scope>
    <source>
        <strain evidence="4 5">CCTCC AB 2011146</strain>
    </source>
</reference>
<evidence type="ECO:0000256" key="2">
    <source>
        <dbReference type="SAM" id="Phobius"/>
    </source>
</evidence>
<keyword evidence="2" id="KW-0812">Transmembrane</keyword>
<feature type="transmembrane region" description="Helical" evidence="2">
    <location>
        <begin position="359"/>
        <end position="378"/>
    </location>
</feature>
<feature type="transmembrane region" description="Helical" evidence="2">
    <location>
        <begin position="390"/>
        <end position="415"/>
    </location>
</feature>
<dbReference type="Proteomes" id="UP000291572">
    <property type="component" value="Unassembled WGS sequence"/>
</dbReference>
<proteinExistence type="predicted"/>